<reference evidence="1" key="1">
    <citation type="submission" date="2019-08" db="EMBL/GenBank/DDBJ databases">
        <authorList>
            <person name="Kucharzyk K."/>
            <person name="Murdoch R.W."/>
            <person name="Higgins S."/>
            <person name="Loffler F."/>
        </authorList>
    </citation>
    <scope>NUCLEOTIDE SEQUENCE</scope>
</reference>
<evidence type="ECO:0000313" key="1">
    <source>
        <dbReference type="EMBL" id="MPN33405.1"/>
    </source>
</evidence>
<proteinExistence type="predicted"/>
<gene>
    <name evidence="1" type="ORF">SDC9_180892</name>
</gene>
<dbReference type="EMBL" id="VSSQ01085905">
    <property type="protein sequence ID" value="MPN33405.1"/>
    <property type="molecule type" value="Genomic_DNA"/>
</dbReference>
<organism evidence="1">
    <name type="scientific">bioreactor metagenome</name>
    <dbReference type="NCBI Taxonomy" id="1076179"/>
    <lineage>
        <taxon>unclassified sequences</taxon>
        <taxon>metagenomes</taxon>
        <taxon>ecological metagenomes</taxon>
    </lineage>
</organism>
<protein>
    <submittedName>
        <fullName evidence="1">Uncharacterized protein</fullName>
    </submittedName>
</protein>
<name>A0A645H302_9ZZZZ</name>
<dbReference type="AlphaFoldDB" id="A0A645H302"/>
<sequence length="116" mass="12941">MPVFQIATLRPQRHHGKLGTVLLQNACCTLLCIAVPEKVHFVVADFYDIRLRKSPENLFFSLLRAVPEREAKVGVIGDQLTLLFGIGDRSLCGRARRLVGQAQCSEVEDPRLINEG</sequence>
<accession>A0A645H302</accession>
<comment type="caution">
    <text evidence="1">The sequence shown here is derived from an EMBL/GenBank/DDBJ whole genome shotgun (WGS) entry which is preliminary data.</text>
</comment>